<dbReference type="PANTHER" id="PTHR10138">
    <property type="entry name" value="TRYPTOPHAN 2,3-DIOXYGENASE"/>
    <property type="match status" value="1"/>
</dbReference>
<dbReference type="Proteomes" id="UP001151002">
    <property type="component" value="Unassembled WGS sequence"/>
</dbReference>
<dbReference type="InterPro" id="IPR037217">
    <property type="entry name" value="Trp/Indoleamine_2_3_dOase-like"/>
</dbReference>
<keyword evidence="2" id="KW-1185">Reference proteome</keyword>
<dbReference type="Gene3D" id="1.20.58.480">
    <property type="match status" value="1"/>
</dbReference>
<dbReference type="PANTHER" id="PTHR10138:SF0">
    <property type="entry name" value="TRYPTOPHAN 2,3-DIOXYGENASE"/>
    <property type="match status" value="1"/>
</dbReference>
<accession>A0ABT4BAS7</accession>
<evidence type="ECO:0000313" key="2">
    <source>
        <dbReference type="Proteomes" id="UP001151002"/>
    </source>
</evidence>
<proteinExistence type="predicted"/>
<dbReference type="Pfam" id="PF03301">
    <property type="entry name" value="Trp_dioxygenase"/>
    <property type="match status" value="2"/>
</dbReference>
<dbReference type="RefSeq" id="WP_267568164.1">
    <property type="nucleotide sequence ID" value="NZ_JAPNTZ010000016.1"/>
</dbReference>
<dbReference type="SUPFAM" id="SSF140959">
    <property type="entry name" value="Indolic compounds 2,3-dioxygenase-like"/>
    <property type="match status" value="1"/>
</dbReference>
<reference evidence="1" key="1">
    <citation type="submission" date="2022-11" db="EMBL/GenBank/DDBJ databases">
        <authorList>
            <person name="Somphong A."/>
            <person name="Phongsopitanun W."/>
        </authorList>
    </citation>
    <scope>NUCLEOTIDE SEQUENCE</scope>
    <source>
        <strain evidence="1">Pm04-4</strain>
    </source>
</reference>
<sequence length="259" mass="29163">MSEARGSAATREIDYQGYLLLDRLLELQAPRSWPEHPDEMHFIITHQAIELWFRLMVRTVRQARDEVAAAEWVAATATARRLTRYTGVVLAQTSTLAEMPPGAFHKFRQFLGTASGLQSSQFRELEILSGHRDESYLDALRRAGGGRLEGRHTKALAEPSLAAALQQGAADAGVRDWARFYAEEAGRSPLYTLCEALVDYDEAWFRWRCEHRILVERMLGGGTGTAGTRPSYLEKSLQIRFFPWLWQARGALALLSPDA</sequence>
<organism evidence="1 2">
    <name type="scientific">Paractinoplanes pyxinae</name>
    <dbReference type="NCBI Taxonomy" id="2997416"/>
    <lineage>
        <taxon>Bacteria</taxon>
        <taxon>Bacillati</taxon>
        <taxon>Actinomycetota</taxon>
        <taxon>Actinomycetes</taxon>
        <taxon>Micromonosporales</taxon>
        <taxon>Micromonosporaceae</taxon>
        <taxon>Paractinoplanes</taxon>
    </lineage>
</organism>
<gene>
    <name evidence="1" type="ORF">OWR29_37005</name>
</gene>
<evidence type="ECO:0000313" key="1">
    <source>
        <dbReference type="EMBL" id="MCY1143633.1"/>
    </source>
</evidence>
<name>A0ABT4BAS7_9ACTN</name>
<dbReference type="InterPro" id="IPR004981">
    <property type="entry name" value="Trp_2_3_dOase"/>
</dbReference>
<dbReference type="EMBL" id="JAPNTZ010000016">
    <property type="protein sequence ID" value="MCY1143633.1"/>
    <property type="molecule type" value="Genomic_DNA"/>
</dbReference>
<comment type="caution">
    <text evidence="1">The sequence shown here is derived from an EMBL/GenBank/DDBJ whole genome shotgun (WGS) entry which is preliminary data.</text>
</comment>
<protein>
    <submittedName>
        <fullName evidence="1">Tryptophan 2,3-dioxygenase family protein</fullName>
    </submittedName>
</protein>